<evidence type="ECO:0000259" key="8">
    <source>
        <dbReference type="PROSITE" id="PS50928"/>
    </source>
</evidence>
<evidence type="ECO:0000256" key="4">
    <source>
        <dbReference type="ARBA" id="ARBA00022692"/>
    </source>
</evidence>
<dbReference type="InterPro" id="IPR035906">
    <property type="entry name" value="MetI-like_sf"/>
</dbReference>
<evidence type="ECO:0000256" key="2">
    <source>
        <dbReference type="ARBA" id="ARBA00022448"/>
    </source>
</evidence>
<feature type="transmembrane region" description="Helical" evidence="7">
    <location>
        <begin position="196"/>
        <end position="215"/>
    </location>
</feature>
<feature type="transmembrane region" description="Helical" evidence="7">
    <location>
        <begin position="100"/>
        <end position="121"/>
    </location>
</feature>
<comment type="subcellular location">
    <subcellularLocation>
        <location evidence="1">Cell membrane</location>
        <topology evidence="1">Multi-pass membrane protein</topology>
    </subcellularLocation>
</comment>
<dbReference type="CDD" id="cd06261">
    <property type="entry name" value="TM_PBP2"/>
    <property type="match status" value="1"/>
</dbReference>
<reference evidence="9" key="1">
    <citation type="submission" date="2018-05" db="EMBL/GenBank/DDBJ databases">
        <authorList>
            <person name="Lanie J.A."/>
            <person name="Ng W.-L."/>
            <person name="Kazmierczak K.M."/>
            <person name="Andrzejewski T.M."/>
            <person name="Davidsen T.M."/>
            <person name="Wayne K.J."/>
            <person name="Tettelin H."/>
            <person name="Glass J.I."/>
            <person name="Rusch D."/>
            <person name="Podicherti R."/>
            <person name="Tsui H.-C.T."/>
            <person name="Winkler M.E."/>
        </authorList>
    </citation>
    <scope>NUCLEOTIDE SEQUENCE</scope>
</reference>
<gene>
    <name evidence="9" type="ORF">METZ01_LOCUS70942</name>
</gene>
<evidence type="ECO:0000256" key="6">
    <source>
        <dbReference type="ARBA" id="ARBA00023136"/>
    </source>
</evidence>
<feature type="transmembrane region" description="Helical" evidence="7">
    <location>
        <begin position="7"/>
        <end position="34"/>
    </location>
</feature>
<keyword evidence="2" id="KW-0813">Transport</keyword>
<accession>A0A381TRF3</accession>
<evidence type="ECO:0000256" key="7">
    <source>
        <dbReference type="SAM" id="Phobius"/>
    </source>
</evidence>
<feature type="transmembrane region" description="Helical" evidence="7">
    <location>
        <begin position="157"/>
        <end position="175"/>
    </location>
</feature>
<evidence type="ECO:0000256" key="1">
    <source>
        <dbReference type="ARBA" id="ARBA00004651"/>
    </source>
</evidence>
<evidence type="ECO:0000256" key="3">
    <source>
        <dbReference type="ARBA" id="ARBA00022475"/>
    </source>
</evidence>
<proteinExistence type="predicted"/>
<name>A0A381TRF3_9ZZZZ</name>
<dbReference type="AlphaFoldDB" id="A0A381TRF3"/>
<dbReference type="PROSITE" id="PS50928">
    <property type="entry name" value="ABC_TM1"/>
    <property type="match status" value="1"/>
</dbReference>
<dbReference type="PANTHER" id="PTHR43005">
    <property type="entry name" value="BLR7065 PROTEIN"/>
    <property type="match status" value="1"/>
</dbReference>
<evidence type="ECO:0000256" key="5">
    <source>
        <dbReference type="ARBA" id="ARBA00022989"/>
    </source>
</evidence>
<keyword evidence="3" id="KW-1003">Cell membrane</keyword>
<feature type="transmembrane region" description="Helical" evidence="7">
    <location>
        <begin position="67"/>
        <end position="88"/>
    </location>
</feature>
<dbReference type="GO" id="GO:0005886">
    <property type="term" value="C:plasma membrane"/>
    <property type="evidence" value="ECO:0007669"/>
    <property type="project" value="UniProtKB-SubCell"/>
</dbReference>
<evidence type="ECO:0000313" key="9">
    <source>
        <dbReference type="EMBL" id="SVA18088.1"/>
    </source>
</evidence>
<sequence length="283" mass="32416">MKNKIGYYFLIPTITLLFFTSIYPLIYSFIYSFFNWNWGEQKDYVGLQNYIFLLTDKEFWIVIRNTFLFASFACFFEVSLGIILALYIDRIKIGSTIIRTILLVPLMVSGIIVSMMSKVIFNNLFGVVPFYLKKIGLKSSFFGSSDAAMPTLIGVDVWWQTAFVFIIILAGLQSIPQEPIESARIEGATEWQITRYIRLPMIKSLVLLVIMFRSIDTLKIFDLVWGITGGGPGISTEVVQTYSYRLAFGFLQMSKSMTVMILFSSVVISLTFIYSLIEKRNND</sequence>
<keyword evidence="4 7" id="KW-0812">Transmembrane</keyword>
<dbReference type="EMBL" id="UINC01004961">
    <property type="protein sequence ID" value="SVA18088.1"/>
    <property type="molecule type" value="Genomic_DNA"/>
</dbReference>
<dbReference type="SUPFAM" id="SSF160964">
    <property type="entry name" value="MalF N-terminal region-like"/>
    <property type="match status" value="1"/>
</dbReference>
<feature type="transmembrane region" description="Helical" evidence="7">
    <location>
        <begin position="257"/>
        <end position="277"/>
    </location>
</feature>
<dbReference type="SUPFAM" id="SSF161098">
    <property type="entry name" value="MetI-like"/>
    <property type="match status" value="1"/>
</dbReference>
<dbReference type="Gene3D" id="1.10.3720.10">
    <property type="entry name" value="MetI-like"/>
    <property type="match status" value="1"/>
</dbReference>
<organism evidence="9">
    <name type="scientific">marine metagenome</name>
    <dbReference type="NCBI Taxonomy" id="408172"/>
    <lineage>
        <taxon>unclassified sequences</taxon>
        <taxon>metagenomes</taxon>
        <taxon>ecological metagenomes</taxon>
    </lineage>
</organism>
<keyword evidence="6 7" id="KW-0472">Membrane</keyword>
<dbReference type="InterPro" id="IPR000515">
    <property type="entry name" value="MetI-like"/>
</dbReference>
<feature type="domain" description="ABC transmembrane type-1" evidence="8">
    <location>
        <begin position="63"/>
        <end position="272"/>
    </location>
</feature>
<dbReference type="Pfam" id="PF00528">
    <property type="entry name" value="BPD_transp_1"/>
    <property type="match status" value="1"/>
</dbReference>
<dbReference type="GO" id="GO:0055085">
    <property type="term" value="P:transmembrane transport"/>
    <property type="evidence" value="ECO:0007669"/>
    <property type="project" value="InterPro"/>
</dbReference>
<protein>
    <recommendedName>
        <fullName evidence="8">ABC transmembrane type-1 domain-containing protein</fullName>
    </recommendedName>
</protein>
<dbReference type="PANTHER" id="PTHR43005:SF1">
    <property type="entry name" value="SPERMIDINE_PUTRESCINE TRANSPORT SYSTEM PERMEASE PROTEIN"/>
    <property type="match status" value="1"/>
</dbReference>
<keyword evidence="5 7" id="KW-1133">Transmembrane helix</keyword>